<keyword evidence="2" id="KW-0963">Cytoplasm</keyword>
<dbReference type="InterPro" id="IPR001611">
    <property type="entry name" value="Leu-rich_rpt"/>
</dbReference>
<dbReference type="PANTHER" id="PTHR45690">
    <property type="entry name" value="NACHT, LRR AND PYD DOMAINS-CONTAINING PROTEIN 12"/>
    <property type="match status" value="1"/>
</dbReference>
<dbReference type="SMART" id="SM00368">
    <property type="entry name" value="LRR_RI"/>
    <property type="match status" value="6"/>
</dbReference>
<proteinExistence type="predicted"/>
<keyword evidence="5" id="KW-1185">Reference proteome</keyword>
<sequence length="285" mass="31296">MTNRSLTTLYLRECNLEDTGAKMLCEAFCQPGCSVKMLALFENQLTSSSCEDFRSVILTNRTLTSLNLRDNKLGDSGVKLLCEGLCDPGCTVQEMELATCELTQASCMDLRSVLSTSRSLTKLSLTWNSLEDSGVKLLCEGLGDPRCILQELELYGCDLSSSSLQDLASALLTNQSLTSLDLAGNKFEDSGVKQLCEALQTPGCTLQTVRVGYCELTSSCTEEFMAVIDANTSLEELDVSFGYEDVAPPVDLDVMLLRFDHPSIAVRKNNTQDGLFIYVKYKKQN</sequence>
<organism evidence="4 5">
    <name type="scientific">Staurois parvus</name>
    <dbReference type="NCBI Taxonomy" id="386267"/>
    <lineage>
        <taxon>Eukaryota</taxon>
        <taxon>Metazoa</taxon>
        <taxon>Chordata</taxon>
        <taxon>Craniata</taxon>
        <taxon>Vertebrata</taxon>
        <taxon>Euteleostomi</taxon>
        <taxon>Amphibia</taxon>
        <taxon>Batrachia</taxon>
        <taxon>Anura</taxon>
        <taxon>Neobatrachia</taxon>
        <taxon>Ranoidea</taxon>
        <taxon>Ranidae</taxon>
        <taxon>Staurois</taxon>
    </lineage>
</organism>
<dbReference type="PANTHER" id="PTHR45690:SF19">
    <property type="entry name" value="NACHT, LRR AND PYD DOMAINS-CONTAINING PROTEIN 3"/>
    <property type="match status" value="1"/>
</dbReference>
<evidence type="ECO:0000313" key="4">
    <source>
        <dbReference type="EMBL" id="CAI9534167.1"/>
    </source>
</evidence>
<reference evidence="4" key="1">
    <citation type="submission" date="2023-05" db="EMBL/GenBank/DDBJ databases">
        <authorList>
            <person name="Stuckert A."/>
        </authorList>
    </citation>
    <scope>NUCLEOTIDE SEQUENCE</scope>
</reference>
<keyword evidence="3" id="KW-0677">Repeat</keyword>
<evidence type="ECO:0000256" key="1">
    <source>
        <dbReference type="ARBA" id="ARBA00004496"/>
    </source>
</evidence>
<evidence type="ECO:0000256" key="3">
    <source>
        <dbReference type="ARBA" id="ARBA00022737"/>
    </source>
</evidence>
<evidence type="ECO:0000313" key="5">
    <source>
        <dbReference type="Proteomes" id="UP001162483"/>
    </source>
</evidence>
<dbReference type="SUPFAM" id="SSF52047">
    <property type="entry name" value="RNI-like"/>
    <property type="match status" value="1"/>
</dbReference>
<comment type="subcellular location">
    <subcellularLocation>
        <location evidence="1">Cytoplasm</location>
    </subcellularLocation>
</comment>
<gene>
    <name evidence="4" type="ORF">SPARVUS_LOCUS539646</name>
</gene>
<dbReference type="Proteomes" id="UP001162483">
    <property type="component" value="Unassembled WGS sequence"/>
</dbReference>
<dbReference type="Pfam" id="PF13516">
    <property type="entry name" value="LRR_6"/>
    <property type="match status" value="4"/>
</dbReference>
<dbReference type="InterPro" id="IPR050637">
    <property type="entry name" value="NLRP_innate_immun_reg"/>
</dbReference>
<name>A0ABN9ADT1_9NEOB</name>
<dbReference type="Gene3D" id="3.80.10.10">
    <property type="entry name" value="Ribonuclease Inhibitor"/>
    <property type="match status" value="2"/>
</dbReference>
<dbReference type="InterPro" id="IPR032675">
    <property type="entry name" value="LRR_dom_sf"/>
</dbReference>
<comment type="caution">
    <text evidence="4">The sequence shown here is derived from an EMBL/GenBank/DDBJ whole genome shotgun (WGS) entry which is preliminary data.</text>
</comment>
<dbReference type="EMBL" id="CATNWA010000182">
    <property type="protein sequence ID" value="CAI9534167.1"/>
    <property type="molecule type" value="Genomic_DNA"/>
</dbReference>
<evidence type="ECO:0000256" key="2">
    <source>
        <dbReference type="ARBA" id="ARBA00022490"/>
    </source>
</evidence>
<accession>A0ABN9ADT1</accession>
<protein>
    <submittedName>
        <fullName evidence="4">Uncharacterized protein</fullName>
    </submittedName>
</protein>